<sequence length="250" mass="28531">MKTLRLLSAHMSAKSFNTLPSSLETIVIDDPVKMESDDQFGSFFIPSGLKSLKCPINVFKYLNFTKAEKFTKLNLTYPAKGTPNIKVNDPAWNGLPGTLTKLELDVENHSGPVLEITINSKITELDVILRGDSPKFLFVTSKPDQAFPYESDMCNRKISFGLMNNVNGRINFIPEDRCSLEIGCLEQDKAEVQQINGGLWEDETNRRFQEIYGNMLHIVSIPKKRTQKSYEDELEREESERLALLYESYY</sequence>
<evidence type="ECO:0000313" key="1">
    <source>
        <dbReference type="EMBL" id="GME86981.1"/>
    </source>
</evidence>
<gene>
    <name evidence="1" type="ORF">Amon02_000812800</name>
</gene>
<name>A0ACB5TEC3_AMBMO</name>
<accession>A0ACB5TEC3</accession>
<protein>
    <submittedName>
        <fullName evidence="1">Unnamed protein product</fullName>
    </submittedName>
</protein>
<organism evidence="1 2">
    <name type="scientific">Ambrosiozyma monospora</name>
    <name type="common">Yeast</name>
    <name type="synonym">Endomycopsis monosporus</name>
    <dbReference type="NCBI Taxonomy" id="43982"/>
    <lineage>
        <taxon>Eukaryota</taxon>
        <taxon>Fungi</taxon>
        <taxon>Dikarya</taxon>
        <taxon>Ascomycota</taxon>
        <taxon>Saccharomycotina</taxon>
        <taxon>Pichiomycetes</taxon>
        <taxon>Pichiales</taxon>
        <taxon>Pichiaceae</taxon>
        <taxon>Ambrosiozyma</taxon>
    </lineage>
</organism>
<comment type="caution">
    <text evidence="1">The sequence shown here is derived from an EMBL/GenBank/DDBJ whole genome shotgun (WGS) entry which is preliminary data.</text>
</comment>
<dbReference type="Proteomes" id="UP001165064">
    <property type="component" value="Unassembled WGS sequence"/>
</dbReference>
<dbReference type="EMBL" id="BSXS01007035">
    <property type="protein sequence ID" value="GME86981.1"/>
    <property type="molecule type" value="Genomic_DNA"/>
</dbReference>
<reference evidence="1" key="1">
    <citation type="submission" date="2023-04" db="EMBL/GenBank/DDBJ databases">
        <title>Ambrosiozyma monospora NBRC 10751.</title>
        <authorList>
            <person name="Ichikawa N."/>
            <person name="Sato H."/>
            <person name="Tonouchi N."/>
        </authorList>
    </citation>
    <scope>NUCLEOTIDE SEQUENCE</scope>
    <source>
        <strain evidence="1">NBRC 10751</strain>
    </source>
</reference>
<proteinExistence type="predicted"/>
<evidence type="ECO:0000313" key="2">
    <source>
        <dbReference type="Proteomes" id="UP001165064"/>
    </source>
</evidence>
<keyword evidence="2" id="KW-1185">Reference proteome</keyword>